<keyword evidence="1" id="KW-0732">Signal</keyword>
<protein>
    <submittedName>
        <fullName evidence="2">Uncharacterized protein</fullName>
    </submittedName>
</protein>
<keyword evidence="3" id="KW-1185">Reference proteome</keyword>
<proteinExistence type="predicted"/>
<dbReference type="EMBL" id="JACAZH010000009">
    <property type="protein sequence ID" value="KAF7359237.1"/>
    <property type="molecule type" value="Genomic_DNA"/>
</dbReference>
<gene>
    <name evidence="2" type="ORF">MSAN_01265900</name>
</gene>
<reference evidence="2" key="1">
    <citation type="submission" date="2020-05" db="EMBL/GenBank/DDBJ databases">
        <title>Mycena genomes resolve the evolution of fungal bioluminescence.</title>
        <authorList>
            <person name="Tsai I.J."/>
        </authorList>
    </citation>
    <scope>NUCLEOTIDE SEQUENCE</scope>
    <source>
        <strain evidence="2">160909Yilan</strain>
    </source>
</reference>
<dbReference type="OrthoDB" id="9978204at2759"/>
<dbReference type="AlphaFoldDB" id="A0A8H6YHJ9"/>
<feature type="signal peptide" evidence="1">
    <location>
        <begin position="1"/>
        <end position="20"/>
    </location>
</feature>
<feature type="chain" id="PRO_5034020637" evidence="1">
    <location>
        <begin position="21"/>
        <end position="461"/>
    </location>
</feature>
<evidence type="ECO:0000256" key="1">
    <source>
        <dbReference type="SAM" id="SignalP"/>
    </source>
</evidence>
<dbReference type="Pfam" id="PF15892">
    <property type="entry name" value="BNR_4"/>
    <property type="match status" value="1"/>
</dbReference>
<evidence type="ECO:0000313" key="3">
    <source>
        <dbReference type="Proteomes" id="UP000623467"/>
    </source>
</evidence>
<evidence type="ECO:0000313" key="2">
    <source>
        <dbReference type="EMBL" id="KAF7359237.1"/>
    </source>
</evidence>
<comment type="caution">
    <text evidence="2">The sequence shown here is derived from an EMBL/GenBank/DDBJ whole genome shotgun (WGS) entry which is preliminary data.</text>
</comment>
<sequence>MWLIQLFVALTSFLACVCGAAPTVSVVSNTLLDPNGIFFVSFDVVNVNSFQLSAVLAYENFQYAAWYTSTGVAVLGRRTLPSGAWSTLQLPHTLSANDSHNVISLGVSPADGKIHVALDCHSTQMFYTSSVANLAAGGSWVASNFAAITTTLGTLNIGTVITYPQFVVAPNNDLQFVFRSGVSGDGATQLAEYSGGVWRNVGSWASATGTYTAPNGAVSTLRNLYIHGFTYHGTRAYVTGTWREQNAAVSCSSLGLTNHDTVYFYSDDMGRTWFNSAKTQIATSGTNPVNVNTAGIIVDSLDADHGLMNQESQTVDSSGLIHACISYVPGRFTQCVENYETVRPEFARPFHLYQNPNGTFTKVEIPFFIDSVGRSQIVLDSADNAYVIMPFVRIATASKASGWTDWTVVYNGTSQGLNAFGEITLDRARVSSGLVSVLYQQNSTGPTTPSAVKLIDFTLNG</sequence>
<name>A0A8H6YHJ9_9AGAR</name>
<accession>A0A8H6YHJ9</accession>
<organism evidence="2 3">
    <name type="scientific">Mycena sanguinolenta</name>
    <dbReference type="NCBI Taxonomy" id="230812"/>
    <lineage>
        <taxon>Eukaryota</taxon>
        <taxon>Fungi</taxon>
        <taxon>Dikarya</taxon>
        <taxon>Basidiomycota</taxon>
        <taxon>Agaricomycotina</taxon>
        <taxon>Agaricomycetes</taxon>
        <taxon>Agaricomycetidae</taxon>
        <taxon>Agaricales</taxon>
        <taxon>Marasmiineae</taxon>
        <taxon>Mycenaceae</taxon>
        <taxon>Mycena</taxon>
    </lineage>
</organism>
<dbReference type="Proteomes" id="UP000623467">
    <property type="component" value="Unassembled WGS sequence"/>
</dbReference>